<dbReference type="Proteomes" id="UP001601948">
    <property type="component" value="Unassembled WGS sequence"/>
</dbReference>
<dbReference type="InterPro" id="IPR012318">
    <property type="entry name" value="HTH_CRP"/>
</dbReference>
<evidence type="ECO:0000313" key="5">
    <source>
        <dbReference type="EMBL" id="MFF3227100.1"/>
    </source>
</evidence>
<dbReference type="RefSeq" id="WP_387722893.1">
    <property type="nucleotide sequence ID" value="NZ_JBIAPI010000009.1"/>
</dbReference>
<dbReference type="SUPFAM" id="SSF51206">
    <property type="entry name" value="cAMP-binding domain-like"/>
    <property type="match status" value="1"/>
</dbReference>
<keyword evidence="6" id="KW-1185">Reference proteome</keyword>
<evidence type="ECO:0000256" key="1">
    <source>
        <dbReference type="ARBA" id="ARBA00023015"/>
    </source>
</evidence>
<evidence type="ECO:0000313" key="6">
    <source>
        <dbReference type="Proteomes" id="UP001601948"/>
    </source>
</evidence>
<dbReference type="InterPro" id="IPR036390">
    <property type="entry name" value="WH_DNA-bd_sf"/>
</dbReference>
<dbReference type="PROSITE" id="PS51063">
    <property type="entry name" value="HTH_CRP_2"/>
    <property type="match status" value="1"/>
</dbReference>
<keyword evidence="2" id="KW-0238">DNA-binding</keyword>
<evidence type="ECO:0000259" key="4">
    <source>
        <dbReference type="PROSITE" id="PS51063"/>
    </source>
</evidence>
<organism evidence="5 6">
    <name type="scientific">Nocardia suismassiliense</name>
    <dbReference type="NCBI Taxonomy" id="2077092"/>
    <lineage>
        <taxon>Bacteria</taxon>
        <taxon>Bacillati</taxon>
        <taxon>Actinomycetota</taxon>
        <taxon>Actinomycetes</taxon>
        <taxon>Mycobacteriales</taxon>
        <taxon>Nocardiaceae</taxon>
        <taxon>Nocardia</taxon>
    </lineage>
</organism>
<reference evidence="5 6" key="1">
    <citation type="submission" date="2024-10" db="EMBL/GenBank/DDBJ databases">
        <title>The Natural Products Discovery Center: Release of the First 8490 Sequenced Strains for Exploring Actinobacteria Biosynthetic Diversity.</title>
        <authorList>
            <person name="Kalkreuter E."/>
            <person name="Kautsar S.A."/>
            <person name="Yang D."/>
            <person name="Bader C.D."/>
            <person name="Teijaro C.N."/>
            <person name="Fluegel L."/>
            <person name="Davis C.M."/>
            <person name="Simpson J.R."/>
            <person name="Lauterbach L."/>
            <person name="Steele A.D."/>
            <person name="Gui C."/>
            <person name="Meng S."/>
            <person name="Li G."/>
            <person name="Viehrig K."/>
            <person name="Ye F."/>
            <person name="Su P."/>
            <person name="Kiefer A.F."/>
            <person name="Nichols A."/>
            <person name="Cepeda A.J."/>
            <person name="Yan W."/>
            <person name="Fan B."/>
            <person name="Jiang Y."/>
            <person name="Adhikari A."/>
            <person name="Zheng C.-J."/>
            <person name="Schuster L."/>
            <person name="Cowan T.M."/>
            <person name="Smanski M.J."/>
            <person name="Chevrette M.G."/>
            <person name="De Carvalho L.P.S."/>
            <person name="Shen B."/>
        </authorList>
    </citation>
    <scope>NUCLEOTIDE SEQUENCE [LARGE SCALE GENOMIC DNA]</scope>
    <source>
        <strain evidence="5 6">NPDC003040</strain>
    </source>
</reference>
<proteinExistence type="predicted"/>
<evidence type="ECO:0000256" key="2">
    <source>
        <dbReference type="ARBA" id="ARBA00023125"/>
    </source>
</evidence>
<dbReference type="InterPro" id="IPR000595">
    <property type="entry name" value="cNMP-bd_dom"/>
</dbReference>
<sequence>MPTTSYRSQLNDLSLGLTLADQISTGRVRGPVRRVPAGSRIYGRGDTSDWICLIRIGWAKTLSTSPQGKLCVLGIEGPGSVLGVAKDAKGSRSEDIVTKTEVQFNVVPRADFERFLATPLFGAQWRRHMIELMSERQRTIISFVTLDSERRLAATLVQLGTNWGITHDASTRLRCSLTHEELGQMVGTTRSRIGYFINRFHELGMVSKSADGLVLHMEVLRRFVQG</sequence>
<dbReference type="Gene3D" id="2.60.120.10">
    <property type="entry name" value="Jelly Rolls"/>
    <property type="match status" value="1"/>
</dbReference>
<keyword evidence="3" id="KW-0804">Transcription</keyword>
<comment type="caution">
    <text evidence="5">The sequence shown here is derived from an EMBL/GenBank/DDBJ whole genome shotgun (WGS) entry which is preliminary data.</text>
</comment>
<dbReference type="EMBL" id="JBIAPI010000009">
    <property type="protein sequence ID" value="MFF3227100.1"/>
    <property type="molecule type" value="Genomic_DNA"/>
</dbReference>
<dbReference type="InterPro" id="IPR036388">
    <property type="entry name" value="WH-like_DNA-bd_sf"/>
</dbReference>
<dbReference type="InterPro" id="IPR018490">
    <property type="entry name" value="cNMP-bd_dom_sf"/>
</dbReference>
<name>A0ABW6R0P9_9NOCA</name>
<evidence type="ECO:0000256" key="3">
    <source>
        <dbReference type="ARBA" id="ARBA00023163"/>
    </source>
</evidence>
<feature type="domain" description="HTH crp-type" evidence="4">
    <location>
        <begin position="146"/>
        <end position="219"/>
    </location>
</feature>
<keyword evidence="1" id="KW-0805">Transcription regulation</keyword>
<dbReference type="CDD" id="cd00038">
    <property type="entry name" value="CAP_ED"/>
    <property type="match status" value="1"/>
</dbReference>
<dbReference type="SUPFAM" id="SSF46785">
    <property type="entry name" value="Winged helix' DNA-binding domain"/>
    <property type="match status" value="1"/>
</dbReference>
<dbReference type="Gene3D" id="1.10.10.10">
    <property type="entry name" value="Winged helix-like DNA-binding domain superfamily/Winged helix DNA-binding domain"/>
    <property type="match status" value="1"/>
</dbReference>
<dbReference type="Pfam" id="PF13545">
    <property type="entry name" value="HTH_Crp_2"/>
    <property type="match status" value="1"/>
</dbReference>
<dbReference type="Pfam" id="PF00027">
    <property type="entry name" value="cNMP_binding"/>
    <property type="match status" value="1"/>
</dbReference>
<dbReference type="InterPro" id="IPR014710">
    <property type="entry name" value="RmlC-like_jellyroll"/>
</dbReference>
<accession>A0ABW6R0P9</accession>
<protein>
    <submittedName>
        <fullName evidence="5">Crp/Fnr family transcriptional regulator</fullName>
    </submittedName>
</protein>
<gene>
    <name evidence="5" type="ORF">ACFYV7_30185</name>
</gene>